<evidence type="ECO:0000313" key="1">
    <source>
        <dbReference type="EMBL" id="CAB4567332.1"/>
    </source>
</evidence>
<name>A0A6J6DT87_9ZZZZ</name>
<reference evidence="1" key="1">
    <citation type="submission" date="2020-05" db="EMBL/GenBank/DDBJ databases">
        <authorList>
            <person name="Chiriac C."/>
            <person name="Salcher M."/>
            <person name="Ghai R."/>
            <person name="Kavagutti S V."/>
        </authorList>
    </citation>
    <scope>NUCLEOTIDE SEQUENCE</scope>
</reference>
<organism evidence="1">
    <name type="scientific">freshwater metagenome</name>
    <dbReference type="NCBI Taxonomy" id="449393"/>
    <lineage>
        <taxon>unclassified sequences</taxon>
        <taxon>metagenomes</taxon>
        <taxon>ecological metagenomes</taxon>
    </lineage>
</organism>
<dbReference type="AlphaFoldDB" id="A0A6J6DT87"/>
<proteinExistence type="predicted"/>
<accession>A0A6J6DT87</accession>
<gene>
    <name evidence="1" type="ORF">UFOPK1711_00290</name>
</gene>
<dbReference type="EMBL" id="CAEZTR010000010">
    <property type="protein sequence ID" value="CAB4567332.1"/>
    <property type="molecule type" value="Genomic_DNA"/>
</dbReference>
<protein>
    <submittedName>
        <fullName evidence="1">Unannotated protein</fullName>
    </submittedName>
</protein>
<sequence length="65" mass="7496">MHARLWFYCARRSDERLTGNLSTEDSLLFRRGTDATEHVDFDGFEIKKGEECVYGGLSHPLNLPH</sequence>